<name>A0A3G5A7Q4_9VIRU</name>
<organism evidence="3">
    <name type="scientific">Hyperionvirus sp</name>
    <dbReference type="NCBI Taxonomy" id="2487770"/>
    <lineage>
        <taxon>Viruses</taxon>
        <taxon>Varidnaviria</taxon>
        <taxon>Bamfordvirae</taxon>
        <taxon>Nucleocytoviricota</taxon>
        <taxon>Megaviricetes</taxon>
        <taxon>Imitervirales</taxon>
        <taxon>Mimiviridae</taxon>
        <taxon>Klosneuvirinae</taxon>
    </lineage>
</organism>
<evidence type="ECO:0000313" key="3">
    <source>
        <dbReference type="EMBL" id="AYV83072.1"/>
    </source>
</evidence>
<dbReference type="PROSITE" id="PS50088">
    <property type="entry name" value="ANK_REPEAT"/>
    <property type="match status" value="1"/>
</dbReference>
<dbReference type="PANTHER" id="PTHR24198">
    <property type="entry name" value="ANKYRIN REPEAT AND PROTEIN KINASE DOMAIN-CONTAINING PROTEIN"/>
    <property type="match status" value="1"/>
</dbReference>
<keyword evidence="2" id="KW-0040">ANK repeat</keyword>
<gene>
    <name evidence="3" type="ORF">Hyperionvirus4_37</name>
</gene>
<accession>A0A3G5A7Q4</accession>
<dbReference type="Gene3D" id="1.25.40.20">
    <property type="entry name" value="Ankyrin repeat-containing domain"/>
    <property type="match status" value="2"/>
</dbReference>
<protein>
    <submittedName>
        <fullName evidence="3">Putative ankyrin repeat protein</fullName>
    </submittedName>
</protein>
<evidence type="ECO:0000256" key="1">
    <source>
        <dbReference type="ARBA" id="ARBA00022737"/>
    </source>
</evidence>
<evidence type="ECO:0000256" key="2">
    <source>
        <dbReference type="ARBA" id="ARBA00023043"/>
    </source>
</evidence>
<dbReference type="EMBL" id="MK072386">
    <property type="protein sequence ID" value="AYV83072.1"/>
    <property type="molecule type" value="Genomic_DNA"/>
</dbReference>
<dbReference type="PANTHER" id="PTHR24198:SF165">
    <property type="entry name" value="ANKYRIN REPEAT-CONTAINING PROTEIN-RELATED"/>
    <property type="match status" value="1"/>
</dbReference>
<sequence>MVNRMLDDPIISKDFERMFKSVIKKNMERKSEEDTSLISDEFQKIIEIKSQSLIKLCDMPLYLDKKELAPLSTIELLMVFYVLIENKQIKDRQRKMRNILECGIEINKPYGRMRLLEMAIMHEDLLGIKLLLEYGAEVNFIKQISGVSLLHSLEYRNLENKMTKYIAKLLLDHSIDVNSKCSINSISVTPLAMAVLFGNYECAKLFLEYGADPFIKLDKYGSLLSQVIGSYSSGKRNKINEIIELLVERTGMGLIEFCKLCEVIETKKFKYTGELRSLIDLLVEKTPKILEMTNMQGNNLLLAAAHSNNVELFVFLKDKYYNSKVESLVNNNNCNCFLLFALTLNNDMITKLAQEYPNMIHSRCSIGKTAIDYSMEPHYIRKHSDNIIKTIKLLIKLGVDLNNCNKIGFRTIEYAIYCDMPPIVEFLIESTNIEYKTEVIHDIKSTLLNRDILSYACLMGNYSIVQILLDHDPRIISDEKTDIPIAILHALISRNWKIVCQILDIIKLNPSAKDILFKSVLQHGCFYKPLLEKLEDKAIIDKINFTKISKVYEKINIENLLKHNITSYAQNKKIALRCIYVCTHLMVVLGSDNLKNIQQMFNGLADVMSVLTDTKYHDIYDEIFEETIKVIKLWLEDFEFSEVQRCIYKLLNMVNKYGIVAEKMKEDKDNKGLISFVKLNVNQKKKLQAINFVNLQKEISKFSLDKIDALRNYIHAMLLDDDLAAIIDQPTVNGHRDKEFDVLQSIDVLKIKHEERKIKELRDDIEIKLKQLVIPYLVDHYYYLWECLEDKNFNVDNTNQNIIAFDDLTNNIKINVWSIGDNKASTWFKYYGRNISKEGKQDILHMFSFKIDSYLKQANCIERIFEDNKLLYFPATITFEDERKIYGCLEFFSNRREILYHRFFNELKYLPDFMKYTIHQSKIWY</sequence>
<proteinExistence type="predicted"/>
<reference evidence="3" key="1">
    <citation type="submission" date="2018-10" db="EMBL/GenBank/DDBJ databases">
        <title>Hidden diversity of soil giant viruses.</title>
        <authorList>
            <person name="Schulz F."/>
            <person name="Alteio L."/>
            <person name="Goudeau D."/>
            <person name="Ryan E.M."/>
            <person name="Malmstrom R.R."/>
            <person name="Blanchard J."/>
            <person name="Woyke T."/>
        </authorList>
    </citation>
    <scope>NUCLEOTIDE SEQUENCE</scope>
    <source>
        <strain evidence="3">HYV1</strain>
    </source>
</reference>
<dbReference type="InterPro" id="IPR002110">
    <property type="entry name" value="Ankyrin_rpt"/>
</dbReference>
<dbReference type="InterPro" id="IPR036770">
    <property type="entry name" value="Ankyrin_rpt-contain_sf"/>
</dbReference>
<keyword evidence="1" id="KW-0677">Repeat</keyword>
<dbReference type="Pfam" id="PF12796">
    <property type="entry name" value="Ank_2"/>
    <property type="match status" value="1"/>
</dbReference>
<dbReference type="SMART" id="SM00248">
    <property type="entry name" value="ANK"/>
    <property type="match status" value="6"/>
</dbReference>
<dbReference type="SUPFAM" id="SSF48403">
    <property type="entry name" value="Ankyrin repeat"/>
    <property type="match status" value="2"/>
</dbReference>